<dbReference type="EMBL" id="JAAXCZ010000016">
    <property type="protein sequence ID" value="MBC2384332.1"/>
    <property type="molecule type" value="Genomic_DNA"/>
</dbReference>
<sequence length="965" mass="105576">MIATPTWTLEAPGENVNTSQGDTVLAGRLSSAVSSGQVRVNIPHGSSLEKALQLYRDLLNQPQTLDWFARKGLELDSLTLHKHEVKGYTTRDGVRTAVAFSATDDSGWWQASAKMRAIRDLLDPEDKGMPYLDSGEYQVPLHVATSAYDLPVGEAPKSPLVLSPAVAAGMTDVRRVIADLDERAFLASLMEAHLLDMPADRPIDWTLQQINVSPASAEGIGHQARYNVDQLLQYKGLGSPRTAGASRHVIEWLRVALPPAPVEGDYSGLDASQPARAQWRALESPPGSVGGFELYHPVNMGRTFSEVRNDLVQHLRDQKGLEPDLAGQVATIGLAQVAPEFLVREGTEATTIGTPAWTELRLGCEMAEAVAPGTSRALNSEQVRALTTLVPTSDEQRTLMQVRASRVLLDWAVLNGIVSAKPQGQHTASDLKKASEVFNRQRRLATRAFNITGTPLPTRRLLAQQELLKVFPDKSARQLEAMTVQLVDAQERRNLRTSEPRTRSLIDTYMTGDLVPGKWILSSDVPPTGPGQASRTPFQFQNDETLPMPARNKLDGLIRRLPALDDLLKTAVSKHHNAQQRAFVTKLKLMFAKLPLSDRQRIELGAVDLFTLRKKTGKQQVWESDDDRAAVTGRQGTLMRVLHDQAVTYYEVLNSGRIIRHDDPAATSALDKVVRDKSYLGQYKLQGQLYIRGGHDVPLDFEAYASGSQPRPGVTSPDVIIDRLGRYVEAGALPANQTLATFVPDSYQSDRVEFIACEIAEQNFYESAEQMLKRAKGQLPVEKSRAEHARDINLLTSLVPFVGAYQDFADGNVAKGLQSLALDVGGVLIGAGGQARKLLGSAKAFALSSLAPTRGKLSASVKPWAPKVAWSWNEPKLRFSDAALDFSKQTVQFFNAVFNPLDGYPRLLGATSRGLAKLPRLTTTTPLGLSKALPHLAMAEEKLKCYFLVGTGLVDPGKPPVIKSE</sequence>
<protein>
    <submittedName>
        <fullName evidence="1">Uncharacterized protein</fullName>
    </submittedName>
</protein>
<evidence type="ECO:0000313" key="2">
    <source>
        <dbReference type="Proteomes" id="UP000534677"/>
    </source>
</evidence>
<dbReference type="Proteomes" id="UP000534677">
    <property type="component" value="Unassembled WGS sequence"/>
</dbReference>
<keyword evidence="2" id="KW-1185">Reference proteome</keyword>
<name>A0ABR6TED6_9PSED</name>
<organism evidence="1 2">
    <name type="scientific">Pseudomonas cremoris</name>
    <dbReference type="NCBI Taxonomy" id="2724178"/>
    <lineage>
        <taxon>Bacteria</taxon>
        <taxon>Pseudomonadati</taxon>
        <taxon>Pseudomonadota</taxon>
        <taxon>Gammaproteobacteria</taxon>
        <taxon>Pseudomonadales</taxon>
        <taxon>Pseudomonadaceae</taxon>
        <taxon>Pseudomonas</taxon>
    </lineage>
</organism>
<proteinExistence type="predicted"/>
<comment type="caution">
    <text evidence="1">The sequence shown here is derived from an EMBL/GenBank/DDBJ whole genome shotgun (WGS) entry which is preliminary data.</text>
</comment>
<gene>
    <name evidence="1" type="ORF">HF209_25660</name>
</gene>
<accession>A0ABR6TED6</accession>
<evidence type="ECO:0000313" key="1">
    <source>
        <dbReference type="EMBL" id="MBC2384332.1"/>
    </source>
</evidence>
<dbReference type="RefSeq" id="WP_185709884.1">
    <property type="nucleotide sequence ID" value="NZ_JAAXCZ010000016.1"/>
</dbReference>
<reference evidence="1 2" key="1">
    <citation type="submission" date="2020-04" db="EMBL/GenBank/DDBJ databases">
        <title>Pseudomonas crami sp. nov., a novel proteolytic bacterial species isolated from cream.</title>
        <authorList>
            <person name="Hofmann K."/>
            <person name="Woller A."/>
            <person name="Huptas C."/>
            <person name="Wenning M."/>
            <person name="Scherer S."/>
            <person name="Doll E.V."/>
        </authorList>
    </citation>
    <scope>NUCLEOTIDE SEQUENCE [LARGE SCALE GENOMIC DNA]</scope>
    <source>
        <strain evidence="1 2">WS 5096</strain>
    </source>
</reference>